<accession>A0A1X7NM26</accession>
<feature type="compositionally biased region" description="Pro residues" evidence="1">
    <location>
        <begin position="126"/>
        <end position="135"/>
    </location>
</feature>
<feature type="region of interest" description="Disordered" evidence="1">
    <location>
        <begin position="29"/>
        <end position="135"/>
    </location>
</feature>
<reference evidence="2 3" key="1">
    <citation type="submission" date="2017-04" db="EMBL/GenBank/DDBJ databases">
        <authorList>
            <person name="Afonso C.L."/>
            <person name="Miller P.J."/>
            <person name="Scott M.A."/>
            <person name="Spackman E."/>
            <person name="Goraichik I."/>
            <person name="Dimitrov K.M."/>
            <person name="Suarez D.L."/>
            <person name="Swayne D.E."/>
        </authorList>
    </citation>
    <scope>NUCLEOTIDE SEQUENCE [LARGE SCALE GENOMIC DNA]</scope>
    <source>
        <strain evidence="2 3">B5P</strain>
    </source>
</reference>
<evidence type="ECO:0000313" key="3">
    <source>
        <dbReference type="Proteomes" id="UP000193083"/>
    </source>
</evidence>
<feature type="compositionally biased region" description="Pro residues" evidence="1">
    <location>
        <begin position="47"/>
        <end position="71"/>
    </location>
</feature>
<dbReference type="Proteomes" id="UP000193083">
    <property type="component" value="Unassembled WGS sequence"/>
</dbReference>
<evidence type="ECO:0000256" key="1">
    <source>
        <dbReference type="SAM" id="MobiDB-lite"/>
    </source>
</evidence>
<dbReference type="EMBL" id="FXBL01000004">
    <property type="protein sequence ID" value="SMH38568.1"/>
    <property type="molecule type" value="Genomic_DNA"/>
</dbReference>
<feature type="compositionally biased region" description="Low complexity" evidence="1">
    <location>
        <begin position="306"/>
        <end position="321"/>
    </location>
</feature>
<sequence>MRSLPLLISAVGLAGAVAALAVTAYSFGRQEPRPDPASEIRQSVPERPAPMPAVPPEPAKAARPPAPPPAPSVTAQAEPVPAPQSPPPAAPLPRTVAPSIIAVPPVDPGTLERVDPRPPLSVIAPAAPPKKPPPKPLLFQPVAEAAGVIAAGGRTITISDVDVVGDAETCIRPEGGEWPCGRAARTAFRSFLRSRAVTCDFPEGEVPDRLSTTCRIGPRDIGEWLVENGWARANGDKYAGKARAAQDAGRGIYGKGPAALPPELSPPVDVPASGAAQAPAGASDISILPSEIVTPPREGASEEQPEAQPEAAGPGEASPGLSPLPPPSSPLR</sequence>
<proteinExistence type="predicted"/>
<dbReference type="Gene3D" id="2.40.50.90">
    <property type="match status" value="1"/>
</dbReference>
<keyword evidence="3" id="KW-1185">Reference proteome</keyword>
<evidence type="ECO:0000313" key="2">
    <source>
        <dbReference type="EMBL" id="SMH38568.1"/>
    </source>
</evidence>
<evidence type="ECO:0008006" key="4">
    <source>
        <dbReference type="Google" id="ProtNLM"/>
    </source>
</evidence>
<feature type="compositionally biased region" description="Pro residues" evidence="1">
    <location>
        <begin position="259"/>
        <end position="269"/>
    </location>
</feature>
<name>A0A1X7NM26_9HYPH</name>
<feature type="region of interest" description="Disordered" evidence="1">
    <location>
        <begin position="253"/>
        <end position="332"/>
    </location>
</feature>
<gene>
    <name evidence="2" type="ORF">SAMN02982922_2069</name>
</gene>
<feature type="compositionally biased region" description="Pro residues" evidence="1">
    <location>
        <begin position="80"/>
        <end position="91"/>
    </location>
</feature>
<dbReference type="SUPFAM" id="SSF50199">
    <property type="entry name" value="Staphylococcal nuclease"/>
    <property type="match status" value="1"/>
</dbReference>
<feature type="compositionally biased region" description="Pro residues" evidence="1">
    <location>
        <begin position="322"/>
        <end position="332"/>
    </location>
</feature>
<protein>
    <recommendedName>
        <fullName evidence="4">Endonuclease YncB, thermonuclease family</fullName>
    </recommendedName>
</protein>
<organism evidence="2 3">
    <name type="scientific">Mesorhizobium australicum</name>
    <dbReference type="NCBI Taxonomy" id="536018"/>
    <lineage>
        <taxon>Bacteria</taxon>
        <taxon>Pseudomonadati</taxon>
        <taxon>Pseudomonadota</taxon>
        <taxon>Alphaproteobacteria</taxon>
        <taxon>Hyphomicrobiales</taxon>
        <taxon>Phyllobacteriaceae</taxon>
        <taxon>Mesorhizobium</taxon>
    </lineage>
</organism>
<feature type="compositionally biased region" description="Low complexity" evidence="1">
    <location>
        <begin position="271"/>
        <end position="283"/>
    </location>
</feature>
<dbReference type="InterPro" id="IPR035437">
    <property type="entry name" value="SNase_OB-fold_sf"/>
</dbReference>
<dbReference type="AlphaFoldDB" id="A0A1X7NM26"/>